<evidence type="ECO:0000313" key="2">
    <source>
        <dbReference type="EMBL" id="MDH0563909.1"/>
    </source>
</evidence>
<dbReference type="EMBL" id="JAOEEO010000002">
    <property type="protein sequence ID" value="MDH0563909.1"/>
    <property type="molecule type" value="Genomic_DNA"/>
</dbReference>
<dbReference type="Proteomes" id="UP001159329">
    <property type="component" value="Unassembled WGS sequence"/>
</dbReference>
<dbReference type="InterPro" id="IPR000182">
    <property type="entry name" value="GNAT_dom"/>
</dbReference>
<feature type="domain" description="N-acetyltransferase" evidence="1">
    <location>
        <begin position="4"/>
        <end position="156"/>
    </location>
</feature>
<gene>
    <name evidence="2" type="ORF">N7644_09450</name>
</gene>
<dbReference type="RefSeq" id="WP_279695241.1">
    <property type="nucleotide sequence ID" value="NZ_JAOEEO010000002.1"/>
</dbReference>
<organism evidence="2 3">
    <name type="scientific">Acinetobacter courvalinii</name>
    <dbReference type="NCBI Taxonomy" id="280147"/>
    <lineage>
        <taxon>Bacteria</taxon>
        <taxon>Pseudomonadati</taxon>
        <taxon>Pseudomonadota</taxon>
        <taxon>Gammaproteobacteria</taxon>
        <taxon>Moraxellales</taxon>
        <taxon>Moraxellaceae</taxon>
        <taxon>Acinetobacter</taxon>
    </lineage>
</organism>
<dbReference type="PANTHER" id="PTHR43617">
    <property type="entry name" value="L-AMINO ACID N-ACETYLTRANSFERASE"/>
    <property type="match status" value="1"/>
</dbReference>
<accession>A0AA42I816</accession>
<dbReference type="AlphaFoldDB" id="A0AA42I816"/>
<dbReference type="PROSITE" id="PS51186">
    <property type="entry name" value="GNAT"/>
    <property type="match status" value="1"/>
</dbReference>
<dbReference type="Gene3D" id="3.40.630.30">
    <property type="match status" value="1"/>
</dbReference>
<evidence type="ECO:0000313" key="3">
    <source>
        <dbReference type="Proteomes" id="UP001159329"/>
    </source>
</evidence>
<dbReference type="InterPro" id="IPR016181">
    <property type="entry name" value="Acyl_CoA_acyltransferase"/>
</dbReference>
<dbReference type="Pfam" id="PF00583">
    <property type="entry name" value="Acetyltransf_1"/>
    <property type="match status" value="1"/>
</dbReference>
<dbReference type="GO" id="GO:0016747">
    <property type="term" value="F:acyltransferase activity, transferring groups other than amino-acyl groups"/>
    <property type="evidence" value="ECO:0007669"/>
    <property type="project" value="InterPro"/>
</dbReference>
<name>A0AA42I816_9GAMM</name>
<proteinExistence type="predicted"/>
<reference evidence="2" key="1">
    <citation type="submission" date="2022-09" db="EMBL/GenBank/DDBJ databases">
        <title>Intensive care unit water sources are persistently colonized with multi-drug resistant bacteria and are the site of extensive horizontal gene transfer of antibiotic resistance genes.</title>
        <authorList>
            <person name="Diorio-Toth L."/>
        </authorList>
    </citation>
    <scope>NUCLEOTIDE SEQUENCE</scope>
    <source>
        <strain evidence="2">GD04005</strain>
    </source>
</reference>
<dbReference type="InterPro" id="IPR050276">
    <property type="entry name" value="MshD_Acetyltransferase"/>
</dbReference>
<dbReference type="CDD" id="cd04301">
    <property type="entry name" value="NAT_SF"/>
    <property type="match status" value="1"/>
</dbReference>
<evidence type="ECO:0000259" key="1">
    <source>
        <dbReference type="PROSITE" id="PS51186"/>
    </source>
</evidence>
<protein>
    <submittedName>
        <fullName evidence="2">GNAT family N-acetyltransferase</fullName>
    </submittedName>
</protein>
<dbReference type="SUPFAM" id="SSF55729">
    <property type="entry name" value="Acyl-CoA N-acyltransferases (Nat)"/>
    <property type="match status" value="1"/>
</dbReference>
<comment type="caution">
    <text evidence="2">The sequence shown here is derived from an EMBL/GenBank/DDBJ whole genome shotgun (WGS) entry which is preliminary data.</text>
</comment>
<sequence length="156" mass="17257">MLDIEIKILGVDELNDFREIRLSALAKAPAMFGSTYDVEIVKPLSFFQSCLSNSTIFGVYHKDRIIGLAALIQESGIKLAHKAVLSSVFIEPEFQSQGIATALLRAVIAYSHAQVEQVLLTVAADNQSAIKLYQKMGFEVYGVEKKALKNNNEYTD</sequence>